<evidence type="ECO:0000313" key="5">
    <source>
        <dbReference type="EMBL" id="KAJ6844759.1"/>
    </source>
</evidence>
<organism evidence="5 6">
    <name type="scientific">Iris pallida</name>
    <name type="common">Sweet iris</name>
    <dbReference type="NCBI Taxonomy" id="29817"/>
    <lineage>
        <taxon>Eukaryota</taxon>
        <taxon>Viridiplantae</taxon>
        <taxon>Streptophyta</taxon>
        <taxon>Embryophyta</taxon>
        <taxon>Tracheophyta</taxon>
        <taxon>Spermatophyta</taxon>
        <taxon>Magnoliopsida</taxon>
        <taxon>Liliopsida</taxon>
        <taxon>Asparagales</taxon>
        <taxon>Iridaceae</taxon>
        <taxon>Iridoideae</taxon>
        <taxon>Irideae</taxon>
        <taxon>Iris</taxon>
    </lineage>
</organism>
<dbReference type="Pfam" id="PF03982">
    <property type="entry name" value="DAGAT"/>
    <property type="match status" value="1"/>
</dbReference>
<dbReference type="InterPro" id="IPR007130">
    <property type="entry name" value="DAGAT"/>
</dbReference>
<gene>
    <name evidence="5" type="ORF">M6B38_293745</name>
</gene>
<name>A0AAX6HUK1_IRIPA</name>
<reference evidence="5" key="1">
    <citation type="journal article" date="2023" name="GigaByte">
        <title>Genome assembly of the bearded iris, Iris pallida Lam.</title>
        <authorList>
            <person name="Bruccoleri R.E."/>
            <person name="Oakeley E.J."/>
            <person name="Faust A.M.E."/>
            <person name="Altorfer M."/>
            <person name="Dessus-Babus S."/>
            <person name="Burckhardt D."/>
            <person name="Oertli M."/>
            <person name="Naumann U."/>
            <person name="Petersen F."/>
            <person name="Wong J."/>
        </authorList>
    </citation>
    <scope>NUCLEOTIDE SEQUENCE</scope>
    <source>
        <strain evidence="5">GSM-AAB239-AS_SAM_17_03QT</strain>
    </source>
</reference>
<evidence type="ECO:0000256" key="1">
    <source>
        <dbReference type="ARBA" id="ARBA00005420"/>
    </source>
</evidence>
<dbReference type="AlphaFoldDB" id="A0AAX6HUK1"/>
<reference evidence="5" key="2">
    <citation type="submission" date="2023-04" db="EMBL/GenBank/DDBJ databases">
        <authorList>
            <person name="Bruccoleri R.E."/>
            <person name="Oakeley E.J."/>
            <person name="Faust A.-M."/>
            <person name="Dessus-Babus S."/>
            <person name="Altorfer M."/>
            <person name="Burckhardt D."/>
            <person name="Oertli M."/>
            <person name="Naumann U."/>
            <person name="Petersen F."/>
            <person name="Wong J."/>
        </authorList>
    </citation>
    <scope>NUCLEOTIDE SEQUENCE</scope>
    <source>
        <strain evidence="5">GSM-AAB239-AS_SAM_17_03QT</strain>
        <tissue evidence="5">Leaf</tissue>
    </source>
</reference>
<proteinExistence type="inferred from homology"/>
<dbReference type="Proteomes" id="UP001140949">
    <property type="component" value="Unassembled WGS sequence"/>
</dbReference>
<evidence type="ECO:0000256" key="3">
    <source>
        <dbReference type="ARBA" id="ARBA00023315"/>
    </source>
</evidence>
<evidence type="ECO:0000256" key="2">
    <source>
        <dbReference type="ARBA" id="ARBA00022679"/>
    </source>
</evidence>
<dbReference type="PANTHER" id="PTHR22753">
    <property type="entry name" value="TRANSMEMBRANE PROTEIN 68"/>
    <property type="match status" value="1"/>
</dbReference>
<dbReference type="GO" id="GO:0004144">
    <property type="term" value="F:diacylglycerol O-acyltransferase activity"/>
    <property type="evidence" value="ECO:0007669"/>
    <property type="project" value="UniProtKB-ARBA"/>
</dbReference>
<dbReference type="InterPro" id="IPR000073">
    <property type="entry name" value="AB_hydrolase_1"/>
</dbReference>
<protein>
    <submittedName>
        <fullName evidence="5">Acyltransferase-like protein, chloroplastic isoform X1</fullName>
    </submittedName>
</protein>
<dbReference type="GO" id="GO:0019432">
    <property type="term" value="P:triglyceride biosynthetic process"/>
    <property type="evidence" value="ECO:0007669"/>
    <property type="project" value="UniProtKB-ARBA"/>
</dbReference>
<dbReference type="GO" id="GO:0016020">
    <property type="term" value="C:membrane"/>
    <property type="evidence" value="ECO:0007669"/>
    <property type="project" value="TreeGrafter"/>
</dbReference>
<dbReference type="InterPro" id="IPR029058">
    <property type="entry name" value="AB_hydrolase_fold"/>
</dbReference>
<dbReference type="SUPFAM" id="SSF69593">
    <property type="entry name" value="Glycerol-3-phosphate (1)-acyltransferase"/>
    <property type="match status" value="1"/>
</dbReference>
<comment type="similarity">
    <text evidence="1">Belongs to the diacylglycerol acyltransferase family.</text>
</comment>
<keyword evidence="2" id="KW-0808">Transferase</keyword>
<feature type="domain" description="AB hydrolase-1" evidence="4">
    <location>
        <begin position="108"/>
        <end position="322"/>
    </location>
</feature>
<evidence type="ECO:0000313" key="6">
    <source>
        <dbReference type="Proteomes" id="UP001140949"/>
    </source>
</evidence>
<dbReference type="EMBL" id="JANAVB010006596">
    <property type="protein sequence ID" value="KAJ6844759.1"/>
    <property type="molecule type" value="Genomic_DNA"/>
</dbReference>
<dbReference type="PANTHER" id="PTHR22753:SF24">
    <property type="entry name" value="ESTERASE_LIPASE_THIOESTERASE FAMILY PROTEIN"/>
    <property type="match status" value="1"/>
</dbReference>
<dbReference type="Pfam" id="PF12697">
    <property type="entry name" value="Abhydrolase_6"/>
    <property type="match status" value="1"/>
</dbReference>
<dbReference type="SUPFAM" id="SSF53474">
    <property type="entry name" value="alpha/beta-Hydrolases"/>
    <property type="match status" value="1"/>
</dbReference>
<evidence type="ECO:0000259" key="4">
    <source>
        <dbReference type="Pfam" id="PF12697"/>
    </source>
</evidence>
<comment type="caution">
    <text evidence="5">The sequence shown here is derived from an EMBL/GenBank/DDBJ whole genome shotgun (WGS) entry which is preliminary data.</text>
</comment>
<dbReference type="CDD" id="cd07987">
    <property type="entry name" value="LPLAT_MGAT-like"/>
    <property type="match status" value="1"/>
</dbReference>
<accession>A0AAX6HUK1</accession>
<keyword evidence="3 5" id="KW-0012">Acyltransferase</keyword>
<keyword evidence="6" id="KW-1185">Reference proteome</keyword>
<dbReference type="Gene3D" id="3.40.50.1820">
    <property type="entry name" value="alpha/beta hydrolase"/>
    <property type="match status" value="1"/>
</dbReference>
<sequence length="650" mass="73241">MATAVPYLAPLLPPAAACRLRRNRIRLSAVGTRKLLDDSEVEPRGVADFAERSRDLAARTVGGPVRWFAPVECGPPAVESPPSLFFLPGLDGVGFGLIRHHQRLGKIFDVWCLHIPVTDQTPFVGLVEYVERTVKSEQSYSPNKPIYLVGESIGACVALAVAARNPNVDFILILANPATSFLHSQLQTLSVLLDVVPVPFQVMLPNCLSLLTGASGEDEVSQRAIRVFREDHAHIFPPFSFLADLLPKEYLDWKLEMLRSASLFVNSRLHAVRAQTLLLASGMDQLLPSREEAERLHKSLPNCRIRHFNDSGHTIFLEDGIDLVTTIKGATCYRRSSQIDYVSDYLLPTPSEFQKAADQYKWVDLAASPVMFSTLKDGKIVKGLEGIPTEGPAVFVGYHMLMGWELGHLVSRLFTERNIHLRGIAHPFMFDRDIELIMPDSSSFDGIRLMGAVPTSPANFYKLLLRKSSVLLYPGGTREALHRKDEEYKLFWPEKPEFVRMASRFGAQIIPFAVVGEDDLFKVVIDLDDLVNVPFYNLLHKRLNPDSVKLRTDYTGEVANQDMHPLGLLPKIPGRLYFLFGKPIDTQGRKEELRDKERAQQLYLHVKSEVENCIAYLKKKREKDPYRNILPRLLYQATRGFSAEVPTFEL</sequence>